<dbReference type="RefSeq" id="XP_022662602.1">
    <property type="nucleotide sequence ID" value="XM_022806867.1"/>
</dbReference>
<keyword evidence="4" id="KW-1185">Reference proteome</keyword>
<dbReference type="Gene3D" id="3.40.50.300">
    <property type="entry name" value="P-loop containing nucleotide triphosphate hydrolases"/>
    <property type="match status" value="1"/>
</dbReference>
<dbReference type="Proteomes" id="UP000594260">
    <property type="component" value="Unplaced"/>
</dbReference>
<dbReference type="KEGG" id="vde:111250910"/>
<reference evidence="3" key="1">
    <citation type="submission" date="2021-01" db="UniProtKB">
        <authorList>
            <consortium name="EnsemblMetazoa"/>
        </authorList>
    </citation>
    <scope>IDENTIFICATION</scope>
</reference>
<evidence type="ECO:0000256" key="1">
    <source>
        <dbReference type="SAM" id="MobiDB-lite"/>
    </source>
</evidence>
<dbReference type="OrthoDB" id="3046016at2759"/>
<proteinExistence type="predicted"/>
<dbReference type="InterPro" id="IPR003959">
    <property type="entry name" value="ATPase_AAA_core"/>
</dbReference>
<dbReference type="InParanoid" id="A0A7M7KL78"/>
<dbReference type="GO" id="GO:0008568">
    <property type="term" value="F:microtubule severing ATPase activity"/>
    <property type="evidence" value="ECO:0007669"/>
    <property type="project" value="TreeGrafter"/>
</dbReference>
<accession>A0A7M7KL78</accession>
<dbReference type="GO" id="GO:0005524">
    <property type="term" value="F:ATP binding"/>
    <property type="evidence" value="ECO:0007669"/>
    <property type="project" value="InterPro"/>
</dbReference>
<dbReference type="CDD" id="cd00009">
    <property type="entry name" value="AAA"/>
    <property type="match status" value="1"/>
</dbReference>
<dbReference type="Pfam" id="PF00004">
    <property type="entry name" value="AAA"/>
    <property type="match status" value="1"/>
</dbReference>
<dbReference type="EnsemblMetazoa" id="XM_022806867">
    <property type="protein sequence ID" value="XP_022662602"/>
    <property type="gene ID" value="LOC111250910"/>
</dbReference>
<dbReference type="InterPro" id="IPR050304">
    <property type="entry name" value="MT-severing_AAA_ATPase"/>
</dbReference>
<evidence type="ECO:0000259" key="2">
    <source>
        <dbReference type="Pfam" id="PF00004"/>
    </source>
</evidence>
<feature type="domain" description="ATPase AAA-type core" evidence="2">
    <location>
        <begin position="127"/>
        <end position="247"/>
    </location>
</feature>
<dbReference type="InterPro" id="IPR027417">
    <property type="entry name" value="P-loop_NTPase"/>
</dbReference>
<dbReference type="PANTHER" id="PTHR23074">
    <property type="entry name" value="AAA DOMAIN-CONTAINING"/>
    <property type="match status" value="1"/>
</dbReference>
<dbReference type="Gene3D" id="1.10.8.60">
    <property type="match status" value="1"/>
</dbReference>
<dbReference type="PANTHER" id="PTHR23074:SF33">
    <property type="entry name" value="FIDGETIN-LIKE PROTEIN 2"/>
    <property type="match status" value="1"/>
</dbReference>
<feature type="region of interest" description="Disordered" evidence="1">
    <location>
        <begin position="350"/>
        <end position="382"/>
    </location>
</feature>
<evidence type="ECO:0000313" key="3">
    <source>
        <dbReference type="EnsemblMetazoa" id="XP_022662602"/>
    </source>
</evidence>
<dbReference type="GeneID" id="111250910"/>
<dbReference type="SUPFAM" id="SSF52540">
    <property type="entry name" value="P-loop containing nucleoside triphosphate hydrolases"/>
    <property type="match status" value="1"/>
</dbReference>
<dbReference type="AlphaFoldDB" id="A0A7M7KL78"/>
<evidence type="ECO:0000313" key="4">
    <source>
        <dbReference type="Proteomes" id="UP000594260"/>
    </source>
</evidence>
<name>A0A7M7KL78_VARDE</name>
<organism evidence="3 4">
    <name type="scientific">Varroa destructor</name>
    <name type="common">Honeybee mite</name>
    <dbReference type="NCBI Taxonomy" id="109461"/>
    <lineage>
        <taxon>Eukaryota</taxon>
        <taxon>Metazoa</taxon>
        <taxon>Ecdysozoa</taxon>
        <taxon>Arthropoda</taxon>
        <taxon>Chelicerata</taxon>
        <taxon>Arachnida</taxon>
        <taxon>Acari</taxon>
        <taxon>Parasitiformes</taxon>
        <taxon>Mesostigmata</taxon>
        <taxon>Gamasina</taxon>
        <taxon>Dermanyssoidea</taxon>
        <taxon>Varroidae</taxon>
        <taxon>Varroa</taxon>
    </lineage>
</organism>
<protein>
    <recommendedName>
        <fullName evidence="2">ATPase AAA-type core domain-containing protein</fullName>
    </recommendedName>
</protein>
<sequence>MSFVKYVKDILDTLPTNSAGEKLDTLLRLMYSLSAKFLQLQLVNQHALAMCNLKSKILKEKAPDVSKIPSLHGPHFYFSNSPGIQLINSNCLEPRTVVGHQLAKGALAAATGRYPEVGGIQMPRTTLLYGPNGVGKSLLLRVLENCVARPWRCLRLDVHALTADKTFLELAFFSAVCYSPAVLLVDDLHKIRTHPETVTLLAEKVKYLRTQTAENVENVNFVATCIKPWELPDELLDQFETRILMPLPNAVERLAILKLHLPKTAPITLEQMIDFVNDLEGYSGGIIKQIVENGIKLDLAELVDLSQKYQQNVNTLEEYWGFVELEIVRLGRAWNSKKKKIPKRGIDKHKSFDAGFQSTSGSPIVPSSLDIPRSSESTKLHTQITSAYVGGSQKKKCP</sequence>
<dbReference type="GO" id="GO:0016887">
    <property type="term" value="F:ATP hydrolysis activity"/>
    <property type="evidence" value="ECO:0007669"/>
    <property type="project" value="InterPro"/>
</dbReference>